<organism evidence="7 8">
    <name type="scientific">Polarella glacialis</name>
    <name type="common">Dinoflagellate</name>
    <dbReference type="NCBI Taxonomy" id="89957"/>
    <lineage>
        <taxon>Eukaryota</taxon>
        <taxon>Sar</taxon>
        <taxon>Alveolata</taxon>
        <taxon>Dinophyceae</taxon>
        <taxon>Suessiales</taxon>
        <taxon>Suessiaceae</taxon>
        <taxon>Polarella</taxon>
    </lineage>
</organism>
<evidence type="ECO:0000259" key="5">
    <source>
        <dbReference type="PROSITE" id="PS50011"/>
    </source>
</evidence>
<sequence>MAPEVWHGDFSVKADVWSIGVMLYELLSGGKLPFTAPNMMALCWDITSPSSSKHADFSLIFLEDGRDFCRLLLEKDEMKRIGTEEAHESCISWLGSTQKNSETDDPGASCTLHRPPSEDQTYWRDLAQNLGRRSTLDKCVMTCIGSQLNATKLSYLNETFQRWDLNHDGVLTQGEMRQAVVALGLPEAQADAIVKMLDTNGDGRIEYSEFVAGCMDLQRDQVMQNLRVAFSIFDLDGSGFLDLRELEELLNPLESGSTSEVGLVKGLLPDGATLEEVLEELDSSKDGRVSFEEFQAYILRSMSD</sequence>
<protein>
    <recommendedName>
        <fullName evidence="9">Calmodulin</fullName>
    </recommendedName>
</protein>
<dbReference type="EMBL" id="CAJNNV010018467">
    <property type="protein sequence ID" value="CAE8605938.1"/>
    <property type="molecule type" value="Genomic_DNA"/>
</dbReference>
<evidence type="ECO:0000256" key="1">
    <source>
        <dbReference type="ARBA" id="ARBA00022723"/>
    </source>
</evidence>
<comment type="caution">
    <text evidence="7">The sequence shown here is derived from an EMBL/GenBank/DDBJ whole genome shotgun (WGS) entry which is preliminary data.</text>
</comment>
<dbReference type="SUPFAM" id="SSF56112">
    <property type="entry name" value="Protein kinase-like (PK-like)"/>
    <property type="match status" value="1"/>
</dbReference>
<evidence type="ECO:0000313" key="8">
    <source>
        <dbReference type="Proteomes" id="UP000654075"/>
    </source>
</evidence>
<dbReference type="GO" id="GO:0004672">
    <property type="term" value="F:protein kinase activity"/>
    <property type="evidence" value="ECO:0007669"/>
    <property type="project" value="InterPro"/>
</dbReference>
<dbReference type="SMART" id="SM00054">
    <property type="entry name" value="EFh"/>
    <property type="match status" value="4"/>
</dbReference>
<keyword evidence="3" id="KW-0106">Calcium</keyword>
<dbReference type="InterPro" id="IPR011009">
    <property type="entry name" value="Kinase-like_dom_sf"/>
</dbReference>
<comment type="similarity">
    <text evidence="4">Belongs to the protein kinase superfamily. Ser/Thr protein kinase family. CDPK subfamily.</text>
</comment>
<accession>A0A813EWE0</accession>
<dbReference type="Pfam" id="PF13499">
    <property type="entry name" value="EF-hand_7"/>
    <property type="match status" value="2"/>
</dbReference>
<feature type="domain" description="Protein kinase" evidence="5">
    <location>
        <begin position="1"/>
        <end position="94"/>
    </location>
</feature>
<dbReference type="PROSITE" id="PS00018">
    <property type="entry name" value="EF_HAND_1"/>
    <property type="match status" value="3"/>
</dbReference>
<dbReference type="Pfam" id="PF00069">
    <property type="entry name" value="Pkinase"/>
    <property type="match status" value="1"/>
</dbReference>
<dbReference type="AlphaFoldDB" id="A0A813EWE0"/>
<keyword evidence="2" id="KW-0677">Repeat</keyword>
<dbReference type="GO" id="GO:0005524">
    <property type="term" value="F:ATP binding"/>
    <property type="evidence" value="ECO:0007669"/>
    <property type="project" value="InterPro"/>
</dbReference>
<dbReference type="InterPro" id="IPR000719">
    <property type="entry name" value="Prot_kinase_dom"/>
</dbReference>
<proteinExistence type="inferred from homology"/>
<evidence type="ECO:0000256" key="2">
    <source>
        <dbReference type="ARBA" id="ARBA00022737"/>
    </source>
</evidence>
<dbReference type="PROSITE" id="PS50222">
    <property type="entry name" value="EF_HAND_2"/>
    <property type="match status" value="3"/>
</dbReference>
<feature type="domain" description="EF-hand" evidence="6">
    <location>
        <begin position="221"/>
        <end position="256"/>
    </location>
</feature>
<evidence type="ECO:0000259" key="6">
    <source>
        <dbReference type="PROSITE" id="PS50222"/>
    </source>
</evidence>
<dbReference type="PROSITE" id="PS50011">
    <property type="entry name" value="PROTEIN_KINASE_DOM"/>
    <property type="match status" value="1"/>
</dbReference>
<dbReference type="OMA" id="AHESCIS"/>
<dbReference type="GO" id="GO:0005509">
    <property type="term" value="F:calcium ion binding"/>
    <property type="evidence" value="ECO:0007669"/>
    <property type="project" value="InterPro"/>
</dbReference>
<dbReference type="OrthoDB" id="248923at2759"/>
<feature type="domain" description="EF-hand" evidence="6">
    <location>
        <begin position="269"/>
        <end position="304"/>
    </location>
</feature>
<dbReference type="CDD" id="cd00051">
    <property type="entry name" value="EFh"/>
    <property type="match status" value="1"/>
</dbReference>
<dbReference type="PRINTS" id="PR00450">
    <property type="entry name" value="RECOVERIN"/>
</dbReference>
<dbReference type="FunFam" id="1.10.238.10:FF:000003">
    <property type="entry name" value="Calmodulin A"/>
    <property type="match status" value="1"/>
</dbReference>
<dbReference type="SUPFAM" id="SSF47473">
    <property type="entry name" value="EF-hand"/>
    <property type="match status" value="1"/>
</dbReference>
<gene>
    <name evidence="7" type="ORF">PGLA1383_LOCUS23984</name>
</gene>
<dbReference type="InterPro" id="IPR011992">
    <property type="entry name" value="EF-hand-dom_pair"/>
</dbReference>
<evidence type="ECO:0000256" key="3">
    <source>
        <dbReference type="ARBA" id="ARBA00022837"/>
    </source>
</evidence>
<keyword evidence="1" id="KW-0479">Metal-binding</keyword>
<dbReference type="InterPro" id="IPR018247">
    <property type="entry name" value="EF_Hand_1_Ca_BS"/>
</dbReference>
<dbReference type="Proteomes" id="UP000654075">
    <property type="component" value="Unassembled WGS sequence"/>
</dbReference>
<dbReference type="Gene3D" id="1.10.510.10">
    <property type="entry name" value="Transferase(Phosphotransferase) domain 1"/>
    <property type="match status" value="1"/>
</dbReference>
<name>A0A813EWE0_POLGL</name>
<dbReference type="PANTHER" id="PTHR45942">
    <property type="entry name" value="PROTEIN PHOSPATASE 3 REGULATORY SUBUNIT B ALPHA ISOFORM TYPE 1"/>
    <property type="match status" value="1"/>
</dbReference>
<keyword evidence="8" id="KW-1185">Reference proteome</keyword>
<reference evidence="7" key="1">
    <citation type="submission" date="2021-02" db="EMBL/GenBank/DDBJ databases">
        <authorList>
            <person name="Dougan E. K."/>
            <person name="Rhodes N."/>
            <person name="Thang M."/>
            <person name="Chan C."/>
        </authorList>
    </citation>
    <scope>NUCLEOTIDE SEQUENCE</scope>
</reference>
<dbReference type="Gene3D" id="1.10.238.10">
    <property type="entry name" value="EF-hand"/>
    <property type="match status" value="1"/>
</dbReference>
<dbReference type="InterPro" id="IPR002048">
    <property type="entry name" value="EF_hand_dom"/>
</dbReference>
<evidence type="ECO:0000256" key="4">
    <source>
        <dbReference type="ARBA" id="ARBA00024334"/>
    </source>
</evidence>
<feature type="domain" description="EF-hand" evidence="6">
    <location>
        <begin position="185"/>
        <end position="220"/>
    </location>
</feature>
<evidence type="ECO:0008006" key="9">
    <source>
        <dbReference type="Google" id="ProtNLM"/>
    </source>
</evidence>
<evidence type="ECO:0000313" key="7">
    <source>
        <dbReference type="EMBL" id="CAE8605938.1"/>
    </source>
</evidence>